<dbReference type="KEGG" id="taa:NMY3_02088"/>
<protein>
    <submittedName>
        <fullName evidence="1">Uncharacterized protein</fullName>
    </submittedName>
</protein>
<organism evidence="1 2">
    <name type="scientific">Candidatus Nitrosocosmicus oleophilus</name>
    <dbReference type="NCBI Taxonomy" id="1353260"/>
    <lineage>
        <taxon>Archaea</taxon>
        <taxon>Nitrososphaerota</taxon>
        <taxon>Nitrososphaeria</taxon>
        <taxon>Nitrososphaerales</taxon>
        <taxon>Nitrososphaeraceae</taxon>
        <taxon>Candidatus Nitrosocosmicus</taxon>
    </lineage>
</organism>
<sequence length="108" mass="11699">MAEVVELSITPIGGSPGVYKVEVRGSGFIPNQTVYWRLRGEDLGHEDFISAPSGGGVVGPDGTVFFTDSAIGANLNEDWGGQDEIFADVYYTYPGAFHHKSNTIKRNF</sequence>
<accession>A0A654M1C0</accession>
<name>A0A654M1C0_9ARCH</name>
<keyword evidence="2" id="KW-1185">Reference proteome</keyword>
<dbReference type="Proteomes" id="UP000058925">
    <property type="component" value="Chromosome"/>
</dbReference>
<evidence type="ECO:0000313" key="1">
    <source>
        <dbReference type="EMBL" id="ALI36289.1"/>
    </source>
</evidence>
<dbReference type="AlphaFoldDB" id="A0A654M1C0"/>
<dbReference type="RefSeq" id="WP_196815587.1">
    <property type="nucleotide sequence ID" value="NZ_CP012850.1"/>
</dbReference>
<evidence type="ECO:0000313" key="2">
    <source>
        <dbReference type="Proteomes" id="UP000058925"/>
    </source>
</evidence>
<dbReference type="GeneID" id="60422058"/>
<dbReference type="EMBL" id="CP012850">
    <property type="protein sequence ID" value="ALI36289.1"/>
    <property type="molecule type" value="Genomic_DNA"/>
</dbReference>
<reference evidence="2" key="1">
    <citation type="submission" date="2015-10" db="EMBL/GenBank/DDBJ databases">
        <title>Niche specialization of a soil ammonia-oxidizing archaeon, Candidatus Nitrosocosmicus oleophilus.</title>
        <authorList>
            <person name="Jung M.-Y."/>
            <person name="Rhee S.-K."/>
        </authorList>
    </citation>
    <scope>NUCLEOTIDE SEQUENCE [LARGE SCALE GENOMIC DNA]</scope>
    <source>
        <strain evidence="2">MY3</strain>
    </source>
</reference>
<proteinExistence type="predicted"/>
<gene>
    <name evidence="1" type="ORF">NMY3_02088</name>
</gene>